<reference evidence="2 3" key="1">
    <citation type="journal article" date="2010" name="Nature">
        <title>Genome sequencing and analysis of the model grass Brachypodium distachyon.</title>
        <authorList>
            <consortium name="International Brachypodium Initiative"/>
        </authorList>
    </citation>
    <scope>NUCLEOTIDE SEQUENCE [LARGE SCALE GENOMIC DNA]</scope>
    <source>
        <strain evidence="2 3">Bd21</strain>
    </source>
</reference>
<evidence type="ECO:0000256" key="1">
    <source>
        <dbReference type="SAM" id="MobiDB-lite"/>
    </source>
</evidence>
<proteinExistence type="predicted"/>
<dbReference type="Gramene" id="KQK06680">
    <property type="protein sequence ID" value="KQK06680"/>
    <property type="gene ID" value="BRADI_2g27816v3"/>
</dbReference>
<dbReference type="AlphaFoldDB" id="A0A0Q3G5Q3"/>
<accession>A0A0Q3G5Q3</accession>
<name>A0A0Q3G5Q3_BRADI</name>
<dbReference type="EMBL" id="CM000881">
    <property type="protein sequence ID" value="KQK06680.1"/>
    <property type="molecule type" value="Genomic_DNA"/>
</dbReference>
<dbReference type="EnsemblPlants" id="KQK06680">
    <property type="protein sequence ID" value="KQK06680"/>
    <property type="gene ID" value="BRADI_2g27816v3"/>
</dbReference>
<dbReference type="Proteomes" id="UP000008810">
    <property type="component" value="Chromosome 2"/>
</dbReference>
<evidence type="ECO:0000313" key="4">
    <source>
        <dbReference type="Proteomes" id="UP000008810"/>
    </source>
</evidence>
<evidence type="ECO:0000313" key="2">
    <source>
        <dbReference type="EMBL" id="KQK06680.1"/>
    </source>
</evidence>
<gene>
    <name evidence="2" type="ORF">BRADI_2g27816v3</name>
</gene>
<evidence type="ECO:0000313" key="3">
    <source>
        <dbReference type="EnsemblPlants" id="KQK06680"/>
    </source>
</evidence>
<reference evidence="2" key="2">
    <citation type="submission" date="2017-06" db="EMBL/GenBank/DDBJ databases">
        <title>WGS assembly of Brachypodium distachyon.</title>
        <authorList>
            <consortium name="The International Brachypodium Initiative"/>
            <person name="Lucas S."/>
            <person name="Harmon-Smith M."/>
            <person name="Lail K."/>
            <person name="Tice H."/>
            <person name="Grimwood J."/>
            <person name="Bruce D."/>
            <person name="Barry K."/>
            <person name="Shu S."/>
            <person name="Lindquist E."/>
            <person name="Wang M."/>
            <person name="Pitluck S."/>
            <person name="Vogel J.P."/>
            <person name="Garvin D.F."/>
            <person name="Mockler T.C."/>
            <person name="Schmutz J."/>
            <person name="Rokhsar D."/>
            <person name="Bevan M.W."/>
        </authorList>
    </citation>
    <scope>NUCLEOTIDE SEQUENCE</scope>
    <source>
        <strain evidence="2">Bd21</strain>
    </source>
</reference>
<reference evidence="3" key="3">
    <citation type="submission" date="2018-08" db="UniProtKB">
        <authorList>
            <consortium name="EnsemblPlants"/>
        </authorList>
    </citation>
    <scope>IDENTIFICATION</scope>
    <source>
        <strain evidence="3">cv. Bd21</strain>
    </source>
</reference>
<sequence>MPQNDSFPILSGIAPHKVDLLPPPLDLSSLPPPPSDVPWSGAAPRSSPLHPAAHACVSAVFLGDTQTLSYLCDAACHRRRRPDTASLSFRCPLLPTPWPSTPPPTFSNPATPCCPKVWPPLLPPVRGLAAPSASGMRSGHPHPASPCSPSASGPSFSGREVLGNTRDLQFFVQARVTNLTMFKFRMTLSSMLGGGSYSEN</sequence>
<protein>
    <submittedName>
        <fullName evidence="2 3">Uncharacterized protein</fullName>
    </submittedName>
</protein>
<organism evidence="2">
    <name type="scientific">Brachypodium distachyon</name>
    <name type="common">Purple false brome</name>
    <name type="synonym">Trachynia distachya</name>
    <dbReference type="NCBI Taxonomy" id="15368"/>
    <lineage>
        <taxon>Eukaryota</taxon>
        <taxon>Viridiplantae</taxon>
        <taxon>Streptophyta</taxon>
        <taxon>Embryophyta</taxon>
        <taxon>Tracheophyta</taxon>
        <taxon>Spermatophyta</taxon>
        <taxon>Magnoliopsida</taxon>
        <taxon>Liliopsida</taxon>
        <taxon>Poales</taxon>
        <taxon>Poaceae</taxon>
        <taxon>BOP clade</taxon>
        <taxon>Pooideae</taxon>
        <taxon>Stipodae</taxon>
        <taxon>Brachypodieae</taxon>
        <taxon>Brachypodium</taxon>
    </lineage>
</organism>
<feature type="compositionally biased region" description="Pro residues" evidence="1">
    <location>
        <begin position="24"/>
        <end position="36"/>
    </location>
</feature>
<keyword evidence="4" id="KW-1185">Reference proteome</keyword>
<feature type="region of interest" description="Disordered" evidence="1">
    <location>
        <begin position="130"/>
        <end position="158"/>
    </location>
</feature>
<dbReference type="ExpressionAtlas" id="A0A0Q3G5Q3">
    <property type="expression patterns" value="baseline"/>
</dbReference>
<feature type="compositionally biased region" description="Low complexity" evidence="1">
    <location>
        <begin position="141"/>
        <end position="157"/>
    </location>
</feature>
<feature type="region of interest" description="Disordered" evidence="1">
    <location>
        <begin position="24"/>
        <end position="44"/>
    </location>
</feature>